<evidence type="ECO:0000313" key="2">
    <source>
        <dbReference type="EMBL" id="MFC7142690.1"/>
    </source>
</evidence>
<organism evidence="2 3">
    <name type="scientific">Halosimplex aquaticum</name>
    <dbReference type="NCBI Taxonomy" id="3026162"/>
    <lineage>
        <taxon>Archaea</taxon>
        <taxon>Methanobacteriati</taxon>
        <taxon>Methanobacteriota</taxon>
        <taxon>Stenosarchaea group</taxon>
        <taxon>Halobacteria</taxon>
        <taxon>Halobacteriales</taxon>
        <taxon>Haloarculaceae</taxon>
        <taxon>Halosimplex</taxon>
    </lineage>
</organism>
<feature type="transmembrane region" description="Helical" evidence="1">
    <location>
        <begin position="25"/>
        <end position="45"/>
    </location>
</feature>
<accession>A0ABD5YBI3</accession>
<dbReference type="Proteomes" id="UP001596432">
    <property type="component" value="Unassembled WGS sequence"/>
</dbReference>
<feature type="transmembrane region" description="Helical" evidence="1">
    <location>
        <begin position="51"/>
        <end position="77"/>
    </location>
</feature>
<dbReference type="EMBL" id="JBHTAS010000001">
    <property type="protein sequence ID" value="MFC7142690.1"/>
    <property type="molecule type" value="Genomic_DNA"/>
</dbReference>
<comment type="caution">
    <text evidence="2">The sequence shown here is derived from an EMBL/GenBank/DDBJ whole genome shotgun (WGS) entry which is preliminary data.</text>
</comment>
<keyword evidence="3" id="KW-1185">Reference proteome</keyword>
<dbReference type="RefSeq" id="WP_274323745.1">
    <property type="nucleotide sequence ID" value="NZ_CP118158.1"/>
</dbReference>
<gene>
    <name evidence="2" type="ORF">ACFQMA_23005</name>
</gene>
<keyword evidence="1" id="KW-0812">Transmembrane</keyword>
<name>A0ABD5YBI3_9EURY</name>
<dbReference type="GeneID" id="78823039"/>
<evidence type="ECO:0000313" key="3">
    <source>
        <dbReference type="Proteomes" id="UP001596432"/>
    </source>
</evidence>
<dbReference type="AlphaFoldDB" id="A0ABD5YBI3"/>
<keyword evidence="1" id="KW-0472">Membrane</keyword>
<protein>
    <submittedName>
        <fullName evidence="2">Uncharacterized protein</fullName>
    </submittedName>
</protein>
<evidence type="ECO:0000256" key="1">
    <source>
        <dbReference type="SAM" id="Phobius"/>
    </source>
</evidence>
<sequence length="82" mass="8733">MSDTAAEKSGREMAVEALCDQSRKILGVFTIAVVFLLIQVPYLFVVDQDSSLFVVATLNIIGSGGFAVVSGSALWFCSQQAD</sequence>
<keyword evidence="1" id="KW-1133">Transmembrane helix</keyword>
<reference evidence="2 3" key="1">
    <citation type="journal article" date="2019" name="Int. J. Syst. Evol. Microbiol.">
        <title>The Global Catalogue of Microorganisms (GCM) 10K type strain sequencing project: providing services to taxonomists for standard genome sequencing and annotation.</title>
        <authorList>
            <consortium name="The Broad Institute Genomics Platform"/>
            <consortium name="The Broad Institute Genome Sequencing Center for Infectious Disease"/>
            <person name="Wu L."/>
            <person name="Ma J."/>
        </authorList>
    </citation>
    <scope>NUCLEOTIDE SEQUENCE [LARGE SCALE GENOMIC DNA]</scope>
    <source>
        <strain evidence="2 3">XZYJT29</strain>
    </source>
</reference>
<proteinExistence type="predicted"/>